<dbReference type="SMART" id="SM00382">
    <property type="entry name" value="AAA"/>
    <property type="match status" value="1"/>
</dbReference>
<feature type="transmembrane region" description="Helical" evidence="11">
    <location>
        <begin position="21"/>
        <end position="42"/>
    </location>
</feature>
<comment type="similarity">
    <text evidence="10">Belongs to the ABC transporter superfamily. Siderophore-Fe(3+) uptake transporter (SIUT) (TC 3.A.1.21) family.</text>
</comment>
<dbReference type="InterPro" id="IPR017871">
    <property type="entry name" value="ABC_transporter-like_CS"/>
</dbReference>
<organism evidence="14 15">
    <name type="scientific">Nonomuraea endophytica</name>
    <dbReference type="NCBI Taxonomy" id="714136"/>
    <lineage>
        <taxon>Bacteria</taxon>
        <taxon>Bacillati</taxon>
        <taxon>Actinomycetota</taxon>
        <taxon>Actinomycetes</taxon>
        <taxon>Streptosporangiales</taxon>
        <taxon>Streptosporangiaceae</taxon>
        <taxon>Nonomuraea</taxon>
    </lineage>
</organism>
<dbReference type="EMBL" id="JACHIN010000005">
    <property type="protein sequence ID" value="MBB5078733.1"/>
    <property type="molecule type" value="Genomic_DNA"/>
</dbReference>
<dbReference type="AlphaFoldDB" id="A0A7W8A397"/>
<dbReference type="PANTHER" id="PTHR24221:SF654">
    <property type="entry name" value="ATP-BINDING CASSETTE SUB-FAMILY B MEMBER 6"/>
    <property type="match status" value="1"/>
</dbReference>
<feature type="transmembrane region" description="Helical" evidence="11">
    <location>
        <begin position="227"/>
        <end position="258"/>
    </location>
</feature>
<comment type="subcellular location">
    <subcellularLocation>
        <location evidence="1">Cell inner membrane</location>
        <topology evidence="1">Multi-pass membrane protein</topology>
    </subcellularLocation>
</comment>
<sequence length="570" mass="60463">MIRSLTTLLGASFRRQLAITAVYAVLQGLTFALLVPVLRALLGGQSATGWLTVFAAVVAATAVAHYIQSRYGYAVGLSAMRGLFHRIGDHVATLPVGWFSGDRVGRLGQLAGKGVMDVMSVPAHLMQVLVTAVVTPATVLVCMLFFDWRLALAALATAPLIWLAFRWTAALVQRNDAAVHDAAAEAGDRVVEFAQQQAVLRAFGRTSEGFDLLDKALARQRTALRRLLGTALPGLGAVALSVQLAFTVTLIAGCALALGGSVDVPELAGVLVLAVRFTEPLLAAADVGAELRLARGSLARVNELLSTPALPEPGSPKEPAVPSVELEDVGFSYGDAPVLHEVSFTVAPGTMTALVGPSGSGKTTLTRLIARFWDTGSGTVRVGGQDVRELSTERLMGMVSMVFQDVYLFEGSVEDNIRLGRPAATDDEVRAAGRAARVDEIVERLPGGWQTRVGEGGATLSGGERQRVSIARALLKDAPIVLLDEATAALDPENEAALVDALSALARERTLLVIAHRLQTIARADQIVVLEAGRVAELGTHDELLTRDGRYAAFWRERSRAQGWRLAGRA</sequence>
<dbReference type="GO" id="GO:0005886">
    <property type="term" value="C:plasma membrane"/>
    <property type="evidence" value="ECO:0007669"/>
    <property type="project" value="UniProtKB-SubCell"/>
</dbReference>
<dbReference type="PROSITE" id="PS50929">
    <property type="entry name" value="ABC_TM1F"/>
    <property type="match status" value="1"/>
</dbReference>
<dbReference type="Pfam" id="PF00005">
    <property type="entry name" value="ABC_tran"/>
    <property type="match status" value="1"/>
</dbReference>
<dbReference type="FunFam" id="3.40.50.300:FF:000221">
    <property type="entry name" value="Multidrug ABC transporter ATP-binding protein"/>
    <property type="match status" value="1"/>
</dbReference>
<dbReference type="PROSITE" id="PS50893">
    <property type="entry name" value="ABC_TRANSPORTER_2"/>
    <property type="match status" value="1"/>
</dbReference>
<dbReference type="Gene3D" id="1.20.1560.10">
    <property type="entry name" value="ABC transporter type 1, transmembrane domain"/>
    <property type="match status" value="1"/>
</dbReference>
<evidence type="ECO:0000313" key="14">
    <source>
        <dbReference type="EMBL" id="MBB5078733.1"/>
    </source>
</evidence>
<evidence type="ECO:0000256" key="3">
    <source>
        <dbReference type="ARBA" id="ARBA00022475"/>
    </source>
</evidence>
<keyword evidence="8 11" id="KW-1133">Transmembrane helix</keyword>
<dbReference type="RefSeq" id="WP_184963714.1">
    <property type="nucleotide sequence ID" value="NZ_JACHIN010000005.1"/>
</dbReference>
<evidence type="ECO:0000256" key="9">
    <source>
        <dbReference type="ARBA" id="ARBA00023136"/>
    </source>
</evidence>
<feature type="transmembrane region" description="Helical" evidence="11">
    <location>
        <begin position="152"/>
        <end position="172"/>
    </location>
</feature>
<keyword evidence="6" id="KW-0547">Nucleotide-binding</keyword>
<evidence type="ECO:0000256" key="7">
    <source>
        <dbReference type="ARBA" id="ARBA00022840"/>
    </source>
</evidence>
<evidence type="ECO:0000256" key="11">
    <source>
        <dbReference type="SAM" id="Phobius"/>
    </source>
</evidence>
<evidence type="ECO:0000256" key="5">
    <source>
        <dbReference type="ARBA" id="ARBA00022692"/>
    </source>
</evidence>
<dbReference type="Gene3D" id="3.40.50.300">
    <property type="entry name" value="P-loop containing nucleotide triphosphate hydrolases"/>
    <property type="match status" value="1"/>
</dbReference>
<dbReference type="GO" id="GO:0016887">
    <property type="term" value="F:ATP hydrolysis activity"/>
    <property type="evidence" value="ECO:0007669"/>
    <property type="project" value="InterPro"/>
</dbReference>
<keyword evidence="3" id="KW-1003">Cell membrane</keyword>
<name>A0A7W8A397_9ACTN</name>
<dbReference type="InterPro" id="IPR039421">
    <property type="entry name" value="Type_1_exporter"/>
</dbReference>
<accession>A0A7W8A397</accession>
<dbReference type="InterPro" id="IPR027417">
    <property type="entry name" value="P-loop_NTPase"/>
</dbReference>
<comment type="caution">
    <text evidence="14">The sequence shown here is derived from an EMBL/GenBank/DDBJ whole genome shotgun (WGS) entry which is preliminary data.</text>
</comment>
<evidence type="ECO:0000313" key="15">
    <source>
        <dbReference type="Proteomes" id="UP000568380"/>
    </source>
</evidence>
<feature type="transmembrane region" description="Helical" evidence="11">
    <location>
        <begin position="125"/>
        <end position="146"/>
    </location>
</feature>
<keyword evidence="15" id="KW-1185">Reference proteome</keyword>
<feature type="transmembrane region" description="Helical" evidence="11">
    <location>
        <begin position="48"/>
        <end position="67"/>
    </location>
</feature>
<dbReference type="GO" id="GO:0034040">
    <property type="term" value="F:ATPase-coupled lipid transmembrane transporter activity"/>
    <property type="evidence" value="ECO:0007669"/>
    <property type="project" value="TreeGrafter"/>
</dbReference>
<keyword evidence="4" id="KW-0997">Cell inner membrane</keyword>
<evidence type="ECO:0000256" key="6">
    <source>
        <dbReference type="ARBA" id="ARBA00022741"/>
    </source>
</evidence>
<keyword evidence="5 11" id="KW-0812">Transmembrane</keyword>
<dbReference type="PROSITE" id="PS00211">
    <property type="entry name" value="ABC_TRANSPORTER_1"/>
    <property type="match status" value="1"/>
</dbReference>
<protein>
    <submittedName>
        <fullName evidence="14">ATP-binding cassette subfamily B protein</fullName>
    </submittedName>
</protein>
<evidence type="ECO:0000256" key="8">
    <source>
        <dbReference type="ARBA" id="ARBA00022989"/>
    </source>
</evidence>
<keyword evidence="2" id="KW-0813">Transport</keyword>
<evidence type="ECO:0000259" key="12">
    <source>
        <dbReference type="PROSITE" id="PS50893"/>
    </source>
</evidence>
<dbReference type="InterPro" id="IPR003593">
    <property type="entry name" value="AAA+_ATPase"/>
</dbReference>
<dbReference type="Pfam" id="PF00664">
    <property type="entry name" value="ABC_membrane"/>
    <property type="match status" value="1"/>
</dbReference>
<reference evidence="14 15" key="1">
    <citation type="submission" date="2020-08" db="EMBL/GenBank/DDBJ databases">
        <title>Genomic Encyclopedia of Type Strains, Phase IV (KMG-IV): sequencing the most valuable type-strain genomes for metagenomic binning, comparative biology and taxonomic classification.</title>
        <authorList>
            <person name="Goeker M."/>
        </authorList>
    </citation>
    <scope>NUCLEOTIDE SEQUENCE [LARGE SCALE GENOMIC DNA]</scope>
    <source>
        <strain evidence="14 15">DSM 45385</strain>
    </source>
</reference>
<dbReference type="Proteomes" id="UP000568380">
    <property type="component" value="Unassembled WGS sequence"/>
</dbReference>
<dbReference type="SUPFAM" id="SSF90123">
    <property type="entry name" value="ABC transporter transmembrane region"/>
    <property type="match status" value="1"/>
</dbReference>
<feature type="domain" description="ABC transporter" evidence="12">
    <location>
        <begin position="324"/>
        <end position="557"/>
    </location>
</feature>
<dbReference type="InterPro" id="IPR011527">
    <property type="entry name" value="ABC1_TM_dom"/>
</dbReference>
<evidence type="ECO:0000256" key="1">
    <source>
        <dbReference type="ARBA" id="ARBA00004429"/>
    </source>
</evidence>
<feature type="domain" description="ABC transmembrane type-1" evidence="13">
    <location>
        <begin position="17"/>
        <end position="293"/>
    </location>
</feature>
<dbReference type="InterPro" id="IPR036640">
    <property type="entry name" value="ABC1_TM_sf"/>
</dbReference>
<dbReference type="SUPFAM" id="SSF52540">
    <property type="entry name" value="P-loop containing nucleoside triphosphate hydrolases"/>
    <property type="match status" value="1"/>
</dbReference>
<dbReference type="InterPro" id="IPR003439">
    <property type="entry name" value="ABC_transporter-like_ATP-bd"/>
</dbReference>
<evidence type="ECO:0000256" key="10">
    <source>
        <dbReference type="ARBA" id="ARBA00023455"/>
    </source>
</evidence>
<keyword evidence="9 11" id="KW-0472">Membrane</keyword>
<gene>
    <name evidence="14" type="ORF">HNR40_004219</name>
</gene>
<evidence type="ECO:0000256" key="2">
    <source>
        <dbReference type="ARBA" id="ARBA00022448"/>
    </source>
</evidence>
<dbReference type="PANTHER" id="PTHR24221">
    <property type="entry name" value="ATP-BINDING CASSETTE SUB-FAMILY B"/>
    <property type="match status" value="1"/>
</dbReference>
<proteinExistence type="inferred from homology"/>
<dbReference type="GO" id="GO:0140359">
    <property type="term" value="F:ABC-type transporter activity"/>
    <property type="evidence" value="ECO:0007669"/>
    <property type="project" value="InterPro"/>
</dbReference>
<keyword evidence="7 14" id="KW-0067">ATP-binding</keyword>
<evidence type="ECO:0000259" key="13">
    <source>
        <dbReference type="PROSITE" id="PS50929"/>
    </source>
</evidence>
<dbReference type="GO" id="GO:0005524">
    <property type="term" value="F:ATP binding"/>
    <property type="evidence" value="ECO:0007669"/>
    <property type="project" value="UniProtKB-KW"/>
</dbReference>
<evidence type="ECO:0000256" key="4">
    <source>
        <dbReference type="ARBA" id="ARBA00022519"/>
    </source>
</evidence>